<evidence type="ECO:0000313" key="1">
    <source>
        <dbReference type="EMBL" id="MBB5339619.1"/>
    </source>
</evidence>
<protein>
    <submittedName>
        <fullName evidence="1">Ribosomal-protein-alanine N-acetyltransferase</fullName>
        <ecNumber evidence="1">2.3.1.267</ecNumber>
    </submittedName>
</protein>
<dbReference type="EMBL" id="JACHEA010000001">
    <property type="protein sequence ID" value="MBB5339619.1"/>
    <property type="molecule type" value="Genomic_DNA"/>
</dbReference>
<proteinExistence type="predicted"/>
<name>A0ACC5NYE9_9BACT</name>
<evidence type="ECO:0000313" key="2">
    <source>
        <dbReference type="Proteomes" id="UP000569005"/>
    </source>
</evidence>
<keyword evidence="1" id="KW-0808">Transferase</keyword>
<dbReference type="Proteomes" id="UP000569005">
    <property type="component" value="Unassembled WGS sequence"/>
</dbReference>
<keyword evidence="2" id="KW-1185">Reference proteome</keyword>
<keyword evidence="1" id="KW-0012">Acyltransferase</keyword>
<sequence>MNSSNYRIRAGCARDLVDVMRLERATPEAPHWAESEYASIGSSDGSAGVMLRRCLFVAESEAGLLGFAVGKVLISGAVRVAELENVAVSASARRVGVGRALCEAVICRCREWGAEEMELEVRAGSAGAVALYRGLGFVAVGQRDNYYHDPTEDALLMQLKLAGDE</sequence>
<dbReference type="EC" id="2.3.1.267" evidence="1"/>
<organism evidence="1 2">
    <name type="scientific">Tunturiibacter gelidiferens</name>
    <dbReference type="NCBI Taxonomy" id="3069689"/>
    <lineage>
        <taxon>Bacteria</taxon>
        <taxon>Pseudomonadati</taxon>
        <taxon>Acidobacteriota</taxon>
        <taxon>Terriglobia</taxon>
        <taxon>Terriglobales</taxon>
        <taxon>Acidobacteriaceae</taxon>
        <taxon>Tunturiibacter</taxon>
    </lineage>
</organism>
<reference evidence="1" key="1">
    <citation type="submission" date="2020-08" db="EMBL/GenBank/DDBJ databases">
        <title>Genomic Encyclopedia of Type Strains, Phase IV (KMG-V): Genome sequencing to study the core and pangenomes of soil and plant-associated prokaryotes.</title>
        <authorList>
            <person name="Whitman W."/>
        </authorList>
    </citation>
    <scope>NUCLEOTIDE SEQUENCE</scope>
    <source>
        <strain evidence="1">M8UP15</strain>
    </source>
</reference>
<comment type="caution">
    <text evidence="1">The sequence shown here is derived from an EMBL/GenBank/DDBJ whole genome shotgun (WGS) entry which is preliminary data.</text>
</comment>
<accession>A0ACC5NYE9</accession>
<gene>
    <name evidence="1" type="ORF">HDF13_001952</name>
</gene>